<evidence type="ECO:0000313" key="1">
    <source>
        <dbReference type="EMBL" id="OAD76563.1"/>
    </source>
</evidence>
<keyword evidence="2" id="KW-1185">Reference proteome</keyword>
<dbReference type="AlphaFoldDB" id="A0A162UND7"/>
<dbReference type="GeneID" id="28996066"/>
<dbReference type="VEuPathDB" id="FungiDB:PHYBLDRAFT_165091"/>
<dbReference type="InParanoid" id="A0A162UND7"/>
<organism evidence="1 2">
    <name type="scientific">Phycomyces blakesleeanus (strain ATCC 8743b / DSM 1359 / FGSC 10004 / NBRC 33097 / NRRL 1555)</name>
    <dbReference type="NCBI Taxonomy" id="763407"/>
    <lineage>
        <taxon>Eukaryota</taxon>
        <taxon>Fungi</taxon>
        <taxon>Fungi incertae sedis</taxon>
        <taxon>Mucoromycota</taxon>
        <taxon>Mucoromycotina</taxon>
        <taxon>Mucoromycetes</taxon>
        <taxon>Mucorales</taxon>
        <taxon>Phycomycetaceae</taxon>
        <taxon>Phycomyces</taxon>
    </lineage>
</organism>
<name>A0A162UND7_PHYB8</name>
<accession>A0A162UND7</accession>
<dbReference type="RefSeq" id="XP_018294603.1">
    <property type="nucleotide sequence ID" value="XM_018435160.1"/>
</dbReference>
<dbReference type="EMBL" id="KV440975">
    <property type="protein sequence ID" value="OAD76563.1"/>
    <property type="molecule type" value="Genomic_DNA"/>
</dbReference>
<sequence length="133" mass="15485">MSEGADITMSDATEIIYHRIIMMLDRVYWDLQIVFGIRNFSNLDNKGTLLFVIYEYTKEQHQVQGQALILAVNCLQEEEEQPRNFVGVVDYSAVKNSVACFWSKHDQGAQCLAMISLYNGYSYNDFYEWPVYI</sequence>
<proteinExistence type="predicted"/>
<reference evidence="2" key="1">
    <citation type="submission" date="2015-06" db="EMBL/GenBank/DDBJ databases">
        <title>Expansion of signal transduction pathways in fungi by whole-genome duplication.</title>
        <authorList>
            <consortium name="DOE Joint Genome Institute"/>
            <person name="Corrochano L.M."/>
            <person name="Kuo A."/>
            <person name="Marcet-Houben M."/>
            <person name="Polaino S."/>
            <person name="Salamov A."/>
            <person name="Villalobos J.M."/>
            <person name="Alvarez M.I."/>
            <person name="Avalos J."/>
            <person name="Benito E.P."/>
            <person name="Benoit I."/>
            <person name="Burger G."/>
            <person name="Camino L.P."/>
            <person name="Canovas D."/>
            <person name="Cerda-Olmedo E."/>
            <person name="Cheng J.-F."/>
            <person name="Dominguez A."/>
            <person name="Elias M."/>
            <person name="Eslava A.P."/>
            <person name="Glaser F."/>
            <person name="Grimwood J."/>
            <person name="Gutierrez G."/>
            <person name="Heitman J."/>
            <person name="Henrissat B."/>
            <person name="Iturriaga E.A."/>
            <person name="Lang B.F."/>
            <person name="Lavin J.L."/>
            <person name="Lee S."/>
            <person name="Li W."/>
            <person name="Lindquist E."/>
            <person name="Lopez-Garcia S."/>
            <person name="Luque E.M."/>
            <person name="Marcos A.T."/>
            <person name="Martin J."/>
            <person name="McCluskey K."/>
            <person name="Medina H.R."/>
            <person name="Miralles-Duran A."/>
            <person name="Miyazaki A."/>
            <person name="Munoz-Torres E."/>
            <person name="Oguiza J.A."/>
            <person name="Ohm R."/>
            <person name="Olmedo M."/>
            <person name="Orejas M."/>
            <person name="Ortiz-Castellanos L."/>
            <person name="Pisabarro A.G."/>
            <person name="Rodriguez-Romero J."/>
            <person name="Ruiz-Herrera J."/>
            <person name="Ruiz-Vazquez R."/>
            <person name="Sanz C."/>
            <person name="Schackwitz W."/>
            <person name="Schmutz J."/>
            <person name="Shahriari M."/>
            <person name="Shelest E."/>
            <person name="Silva-Franco F."/>
            <person name="Soanes D."/>
            <person name="Syed K."/>
            <person name="Tagua V.G."/>
            <person name="Talbot N.J."/>
            <person name="Thon M."/>
            <person name="De vries R.P."/>
            <person name="Wiebenga A."/>
            <person name="Yadav J.S."/>
            <person name="Braun E.L."/>
            <person name="Baker S."/>
            <person name="Garre V."/>
            <person name="Horwitz B."/>
            <person name="Torres-Martinez S."/>
            <person name="Idnurm A."/>
            <person name="Herrera-Estrella A."/>
            <person name="Gabaldon T."/>
            <person name="Grigoriev I.V."/>
        </authorList>
    </citation>
    <scope>NUCLEOTIDE SEQUENCE [LARGE SCALE GENOMIC DNA]</scope>
    <source>
        <strain evidence="2">NRRL 1555(-)</strain>
    </source>
</reference>
<protein>
    <submittedName>
        <fullName evidence="1">Uncharacterized protein</fullName>
    </submittedName>
</protein>
<evidence type="ECO:0000313" key="2">
    <source>
        <dbReference type="Proteomes" id="UP000077315"/>
    </source>
</evidence>
<gene>
    <name evidence="1" type="ORF">PHYBLDRAFT_165091</name>
</gene>
<dbReference type="Proteomes" id="UP000077315">
    <property type="component" value="Unassembled WGS sequence"/>
</dbReference>